<dbReference type="AlphaFoldDB" id="A0A854D2N2"/>
<evidence type="ECO:0000313" key="2">
    <source>
        <dbReference type="EMBL" id="OMG32333.1"/>
    </source>
</evidence>
<protein>
    <submittedName>
        <fullName evidence="2">Uncharacterized protein</fullName>
    </submittedName>
</protein>
<name>A0A854D2N2_ACTNA</name>
<sequence length="100" mass="9646">MSQTGGCSCGCGGHAKQSERDERAAAPEVAQPLGEGYRPQPVQTSPEDVDAVAVATAVTTALGAAAPQGVTPGHKTGNLLGLRDVSASASSGGGCGCGGH</sequence>
<evidence type="ECO:0000313" key="3">
    <source>
        <dbReference type="Proteomes" id="UP000187035"/>
    </source>
</evidence>
<dbReference type="Proteomes" id="UP000187035">
    <property type="component" value="Unassembled WGS sequence"/>
</dbReference>
<reference evidence="2 3" key="1">
    <citation type="submission" date="2016-12" db="EMBL/GenBank/DDBJ databases">
        <title>Genomic comparison of strains in the 'Actinomyces naeslundii' group.</title>
        <authorList>
            <person name="Mughal S.R."/>
            <person name="Do T."/>
            <person name="Gilbert S.C."/>
            <person name="Witherden E.A."/>
            <person name="Didelot X."/>
            <person name="Beighton D."/>
        </authorList>
    </citation>
    <scope>NUCLEOTIDE SEQUENCE [LARGE SCALE GENOMIC DNA]</scope>
    <source>
        <strain evidence="2 3">NCTC 10301</strain>
    </source>
</reference>
<feature type="region of interest" description="Disordered" evidence="1">
    <location>
        <begin position="1"/>
        <end position="49"/>
    </location>
</feature>
<dbReference type="EMBL" id="MSRR01000031">
    <property type="protein sequence ID" value="OMG32333.1"/>
    <property type="molecule type" value="Genomic_DNA"/>
</dbReference>
<evidence type="ECO:0000256" key="1">
    <source>
        <dbReference type="SAM" id="MobiDB-lite"/>
    </source>
</evidence>
<organism evidence="2 3">
    <name type="scientific">Actinomyces naeslundii</name>
    <dbReference type="NCBI Taxonomy" id="1655"/>
    <lineage>
        <taxon>Bacteria</taxon>
        <taxon>Bacillati</taxon>
        <taxon>Actinomycetota</taxon>
        <taxon>Actinomycetes</taxon>
        <taxon>Actinomycetales</taxon>
        <taxon>Actinomycetaceae</taxon>
        <taxon>Actinomyces</taxon>
    </lineage>
</organism>
<comment type="caution">
    <text evidence="2">The sequence shown here is derived from an EMBL/GenBank/DDBJ whole genome shotgun (WGS) entry which is preliminary data.</text>
</comment>
<accession>A0A854D2N2</accession>
<feature type="compositionally biased region" description="Basic and acidic residues" evidence="1">
    <location>
        <begin position="16"/>
        <end position="25"/>
    </location>
</feature>
<proteinExistence type="predicted"/>
<gene>
    <name evidence="2" type="ORF">BKH33_12120</name>
</gene>
<dbReference type="RefSeq" id="WP_003786018.1">
    <property type="nucleotide sequence ID" value="NZ_CAJPQD010000033.1"/>
</dbReference>
<dbReference type="GeneID" id="64255181"/>